<dbReference type="EMBL" id="JAMLJM010000007">
    <property type="protein sequence ID" value="MCL9809579.1"/>
    <property type="molecule type" value="Genomic_DNA"/>
</dbReference>
<organism evidence="1 2">
    <name type="scientific">Flavobacterium luminosum</name>
    <dbReference type="NCBI Taxonomy" id="2949086"/>
    <lineage>
        <taxon>Bacteria</taxon>
        <taxon>Pseudomonadati</taxon>
        <taxon>Bacteroidota</taxon>
        <taxon>Flavobacteriia</taxon>
        <taxon>Flavobacteriales</taxon>
        <taxon>Flavobacteriaceae</taxon>
        <taxon>Flavobacterium</taxon>
    </lineage>
</organism>
<sequence length="50" mass="5814">MKTIEEVRFDANAKLAKFRSFRIENGEIAVPKKNKSKKKQPSLLTKIFSF</sequence>
<name>A0ABT0TR99_9FLAO</name>
<gene>
    <name evidence="1" type="ORF">NAT50_09440</name>
</gene>
<reference evidence="1 2" key="1">
    <citation type="submission" date="2022-05" db="EMBL/GenBank/DDBJ databases">
        <title>Flavobacterium sp., isolated from activated sludge.</title>
        <authorList>
            <person name="Ran Q."/>
        </authorList>
    </citation>
    <scope>NUCLEOTIDE SEQUENCE [LARGE SCALE GENOMIC DNA]</scope>
    <source>
        <strain evidence="1 2">HXWNR70</strain>
    </source>
</reference>
<evidence type="ECO:0000313" key="2">
    <source>
        <dbReference type="Proteomes" id="UP001317191"/>
    </source>
</evidence>
<proteinExistence type="predicted"/>
<dbReference type="Proteomes" id="UP001317191">
    <property type="component" value="Unassembled WGS sequence"/>
</dbReference>
<evidence type="ECO:0000313" key="1">
    <source>
        <dbReference type="EMBL" id="MCL9809579.1"/>
    </source>
</evidence>
<dbReference type="RefSeq" id="WP_250593031.1">
    <property type="nucleotide sequence ID" value="NZ_JAMLJM010000007.1"/>
</dbReference>
<accession>A0ABT0TR99</accession>
<protein>
    <submittedName>
        <fullName evidence="1">Uncharacterized protein</fullName>
    </submittedName>
</protein>
<keyword evidence="2" id="KW-1185">Reference proteome</keyword>
<comment type="caution">
    <text evidence="1">The sequence shown here is derived from an EMBL/GenBank/DDBJ whole genome shotgun (WGS) entry which is preliminary data.</text>
</comment>